<protein>
    <submittedName>
        <fullName evidence="1">Uncharacterized protein</fullName>
    </submittedName>
</protein>
<dbReference type="OrthoDB" id="10506737at2759"/>
<accession>A0A8X6LGX7</accession>
<evidence type="ECO:0000313" key="1">
    <source>
        <dbReference type="EMBL" id="GFR08002.1"/>
    </source>
</evidence>
<name>A0A8X6LGX7_TRICU</name>
<dbReference type="Proteomes" id="UP000887116">
    <property type="component" value="Unassembled WGS sequence"/>
</dbReference>
<evidence type="ECO:0000313" key="2">
    <source>
        <dbReference type="Proteomes" id="UP000887116"/>
    </source>
</evidence>
<proteinExistence type="predicted"/>
<keyword evidence="2" id="KW-1185">Reference proteome</keyword>
<reference evidence="1" key="1">
    <citation type="submission" date="2020-07" db="EMBL/GenBank/DDBJ databases">
        <title>Multicomponent nature underlies the extraordinary mechanical properties of spider dragline silk.</title>
        <authorList>
            <person name="Kono N."/>
            <person name="Nakamura H."/>
            <person name="Mori M."/>
            <person name="Yoshida Y."/>
            <person name="Ohtoshi R."/>
            <person name="Malay A.D."/>
            <person name="Moran D.A.P."/>
            <person name="Tomita M."/>
            <person name="Numata K."/>
            <person name="Arakawa K."/>
        </authorList>
    </citation>
    <scope>NUCLEOTIDE SEQUENCE</scope>
</reference>
<organism evidence="1 2">
    <name type="scientific">Trichonephila clavata</name>
    <name type="common">Joro spider</name>
    <name type="synonym">Nephila clavata</name>
    <dbReference type="NCBI Taxonomy" id="2740835"/>
    <lineage>
        <taxon>Eukaryota</taxon>
        <taxon>Metazoa</taxon>
        <taxon>Ecdysozoa</taxon>
        <taxon>Arthropoda</taxon>
        <taxon>Chelicerata</taxon>
        <taxon>Arachnida</taxon>
        <taxon>Araneae</taxon>
        <taxon>Araneomorphae</taxon>
        <taxon>Entelegynae</taxon>
        <taxon>Araneoidea</taxon>
        <taxon>Nephilidae</taxon>
        <taxon>Trichonephila</taxon>
    </lineage>
</organism>
<dbReference type="EMBL" id="BMAO01026242">
    <property type="protein sequence ID" value="GFR08002.1"/>
    <property type="molecule type" value="Genomic_DNA"/>
</dbReference>
<dbReference type="AlphaFoldDB" id="A0A8X6LGX7"/>
<comment type="caution">
    <text evidence="1">The sequence shown here is derived from an EMBL/GenBank/DDBJ whole genome shotgun (WGS) entry which is preliminary data.</text>
</comment>
<sequence length="107" mass="12387">MTFFVNYVEEPFQFRPSVTSSYDYDNQKSKISCVKKRPKEDPKKFQIDIASSDSTLRILIQKKLFILRNGEYSIAIKCLIEWSPRNLHVAWGAGSENELSSPSFECD</sequence>
<gene>
    <name evidence="1" type="ORF">TNCT_145241</name>
</gene>